<keyword evidence="1" id="KW-0863">Zinc-finger</keyword>
<evidence type="ECO:0000259" key="3">
    <source>
        <dbReference type="PROSITE" id="PS50157"/>
    </source>
</evidence>
<organism evidence="4 5">
    <name type="scientific">Apiospora saccharicola</name>
    <dbReference type="NCBI Taxonomy" id="335842"/>
    <lineage>
        <taxon>Eukaryota</taxon>
        <taxon>Fungi</taxon>
        <taxon>Dikarya</taxon>
        <taxon>Ascomycota</taxon>
        <taxon>Pezizomycotina</taxon>
        <taxon>Sordariomycetes</taxon>
        <taxon>Xylariomycetidae</taxon>
        <taxon>Amphisphaeriales</taxon>
        <taxon>Apiosporaceae</taxon>
        <taxon>Apiospora</taxon>
    </lineage>
</organism>
<evidence type="ECO:0000313" key="5">
    <source>
        <dbReference type="Proteomes" id="UP001446871"/>
    </source>
</evidence>
<accession>A0ABR1UFW3</accession>
<dbReference type="EMBL" id="JAQQWM010000007">
    <property type="protein sequence ID" value="KAK8057790.1"/>
    <property type="molecule type" value="Genomic_DNA"/>
</dbReference>
<dbReference type="Gene3D" id="3.30.160.60">
    <property type="entry name" value="Classic Zinc Finger"/>
    <property type="match status" value="1"/>
</dbReference>
<comment type="caution">
    <text evidence="4">The sequence shown here is derived from an EMBL/GenBank/DDBJ whole genome shotgun (WGS) entry which is preliminary data.</text>
</comment>
<name>A0ABR1UFW3_9PEZI</name>
<feature type="region of interest" description="Disordered" evidence="2">
    <location>
        <begin position="183"/>
        <end position="242"/>
    </location>
</feature>
<protein>
    <recommendedName>
        <fullName evidence="3">C2H2-type domain-containing protein</fullName>
    </recommendedName>
</protein>
<dbReference type="SUPFAM" id="SSF57667">
    <property type="entry name" value="beta-beta-alpha zinc fingers"/>
    <property type="match status" value="1"/>
</dbReference>
<dbReference type="PROSITE" id="PS00028">
    <property type="entry name" value="ZINC_FINGER_C2H2_1"/>
    <property type="match status" value="1"/>
</dbReference>
<feature type="compositionally biased region" description="Polar residues" evidence="2">
    <location>
        <begin position="210"/>
        <end position="220"/>
    </location>
</feature>
<keyword evidence="1" id="KW-0862">Zinc</keyword>
<reference evidence="4 5" key="1">
    <citation type="submission" date="2023-01" db="EMBL/GenBank/DDBJ databases">
        <title>Analysis of 21 Apiospora genomes using comparative genomics revels a genus with tremendous synthesis potential of carbohydrate active enzymes and secondary metabolites.</title>
        <authorList>
            <person name="Sorensen T."/>
        </authorList>
    </citation>
    <scope>NUCLEOTIDE SEQUENCE [LARGE SCALE GENOMIC DNA]</scope>
    <source>
        <strain evidence="4 5">CBS 83171</strain>
    </source>
</reference>
<feature type="compositionally biased region" description="Low complexity" evidence="2">
    <location>
        <begin position="112"/>
        <end position="135"/>
    </location>
</feature>
<evidence type="ECO:0000256" key="2">
    <source>
        <dbReference type="SAM" id="MobiDB-lite"/>
    </source>
</evidence>
<feature type="domain" description="C2H2-type" evidence="3">
    <location>
        <begin position="169"/>
        <end position="192"/>
    </location>
</feature>
<evidence type="ECO:0000313" key="4">
    <source>
        <dbReference type="EMBL" id="KAK8057790.1"/>
    </source>
</evidence>
<keyword evidence="5" id="KW-1185">Reference proteome</keyword>
<dbReference type="InterPro" id="IPR036236">
    <property type="entry name" value="Znf_C2H2_sf"/>
</dbReference>
<dbReference type="PROSITE" id="PS50157">
    <property type="entry name" value="ZINC_FINGER_C2H2_2"/>
    <property type="match status" value="1"/>
</dbReference>
<sequence length="242" mass="25762">MYPRASGCRLGATKLFREQCCRKPFKGATRAGRQTPPLSLHIPFTGGPDFADISLDQILGFVDIPAAVAAAPATPTVQSFRSSLARSSTNPSPRTASSATTQNNVSISEGVSPSTSTGESNSSSGSSGEPTPLSSDLECPDCGFRPSGIPEKAATYFYKHRMTHRKQRHACPKCNKSYSRKDNATAHVKKSHGASLSTLSLVGGRKRQGSGDSDQISLQYKKSRSYDDTPASLSVPSEWGTM</sequence>
<dbReference type="InterPro" id="IPR013087">
    <property type="entry name" value="Znf_C2H2_type"/>
</dbReference>
<proteinExistence type="predicted"/>
<evidence type="ECO:0000256" key="1">
    <source>
        <dbReference type="PROSITE-ProRule" id="PRU00042"/>
    </source>
</evidence>
<gene>
    <name evidence="4" type="ORF">PG996_011727</name>
</gene>
<feature type="compositionally biased region" description="Polar residues" evidence="2">
    <location>
        <begin position="81"/>
        <end position="111"/>
    </location>
</feature>
<dbReference type="Proteomes" id="UP001446871">
    <property type="component" value="Unassembled WGS sequence"/>
</dbReference>
<feature type="region of interest" description="Disordered" evidence="2">
    <location>
        <begin position="81"/>
        <end position="144"/>
    </location>
</feature>
<keyword evidence="1" id="KW-0479">Metal-binding</keyword>